<comment type="catalytic activity">
    <reaction evidence="9 10">
        <text>an alpha-D-Man-(1-&gt;3)-beta-D-Man-(1-&gt;4)-beta-D-GlcNAc-(1-&gt;4)-alpha-D-GlcNAc-diphospho-di-trans,poly-cis-dolichol + GDP-alpha-D-mannose = an alpha-D-Man-(1-&gt;3)-[alpha-D-Man-(1-&gt;6)]-beta-D-Man-(1-&gt;4)-beta-D-GlcNAc-(1-&gt;4)-alpha-D-GlcNAc-diphospho-di-trans,poly-cis-dolichol + GDP + H(+)</text>
        <dbReference type="Rhea" id="RHEA:29519"/>
        <dbReference type="Rhea" id="RHEA-COMP:19513"/>
        <dbReference type="Rhea" id="RHEA-COMP:19515"/>
        <dbReference type="ChEBI" id="CHEBI:15378"/>
        <dbReference type="ChEBI" id="CHEBI:57527"/>
        <dbReference type="ChEBI" id="CHEBI:58189"/>
        <dbReference type="ChEBI" id="CHEBI:132510"/>
        <dbReference type="ChEBI" id="CHEBI:132511"/>
        <dbReference type="EC" id="2.4.1.257"/>
    </reaction>
    <physiologicalReaction direction="left-to-right" evidence="9 10">
        <dbReference type="Rhea" id="RHEA:29520"/>
    </physiologicalReaction>
</comment>
<reference evidence="13" key="3">
    <citation type="submission" date="2015-02" db="UniProtKB">
        <authorList>
            <consortium name="EnsemblProtists"/>
        </authorList>
    </citation>
    <scope>IDENTIFICATION</scope>
    <source>
        <strain evidence="13">DAOM BR144</strain>
    </source>
</reference>
<evidence type="ECO:0000256" key="10">
    <source>
        <dbReference type="RuleBase" id="RU367136"/>
    </source>
</evidence>
<evidence type="ECO:0000256" key="2">
    <source>
        <dbReference type="ARBA" id="ARBA00022676"/>
    </source>
</evidence>
<dbReference type="EC" id="2.4.1.257" evidence="10"/>
<dbReference type="STRING" id="431595.K3WGD6"/>
<keyword evidence="7 10" id="KW-0472">Membrane</keyword>
<dbReference type="GO" id="GO:0005789">
    <property type="term" value="C:endoplasmic reticulum membrane"/>
    <property type="evidence" value="ECO:0007669"/>
    <property type="project" value="UniProtKB-SubCell"/>
</dbReference>
<dbReference type="InterPro" id="IPR027054">
    <property type="entry name" value="ALG2"/>
</dbReference>
<evidence type="ECO:0000256" key="6">
    <source>
        <dbReference type="ARBA" id="ARBA00022989"/>
    </source>
</evidence>
<evidence type="ECO:0000256" key="8">
    <source>
        <dbReference type="ARBA" id="ARBA00045103"/>
    </source>
</evidence>
<dbReference type="EMBL" id="GL376567">
    <property type="status" value="NOT_ANNOTATED_CDS"/>
    <property type="molecule type" value="Genomic_DNA"/>
</dbReference>
<reference evidence="14" key="2">
    <citation type="submission" date="2010-04" db="EMBL/GenBank/DDBJ databases">
        <authorList>
            <person name="Buell R."/>
            <person name="Hamilton J."/>
            <person name="Hostetler J."/>
        </authorList>
    </citation>
    <scope>NUCLEOTIDE SEQUENCE [LARGE SCALE GENOMIC DNA]</scope>
    <source>
        <strain evidence="14">DAOM:BR144</strain>
    </source>
</reference>
<dbReference type="OMA" id="AMYMKCP"/>
<dbReference type="eggNOG" id="KOG0853">
    <property type="taxonomic scope" value="Eukaryota"/>
</dbReference>
<evidence type="ECO:0000256" key="1">
    <source>
        <dbReference type="ARBA" id="ARBA00004922"/>
    </source>
</evidence>
<organism evidence="13 14">
    <name type="scientific">Globisporangium ultimum (strain ATCC 200006 / CBS 805.95 / DAOM BR144)</name>
    <name type="common">Pythium ultimum</name>
    <dbReference type="NCBI Taxonomy" id="431595"/>
    <lineage>
        <taxon>Eukaryota</taxon>
        <taxon>Sar</taxon>
        <taxon>Stramenopiles</taxon>
        <taxon>Oomycota</taxon>
        <taxon>Peronosporomycetes</taxon>
        <taxon>Pythiales</taxon>
        <taxon>Pythiaceae</taxon>
        <taxon>Globisporangium</taxon>
    </lineage>
</organism>
<dbReference type="EnsemblProtists" id="PYU1_T004027">
    <property type="protein sequence ID" value="PYU1_T004027"/>
    <property type="gene ID" value="PYU1_G004017"/>
</dbReference>
<keyword evidence="3 10" id="KW-0808">Transferase</keyword>
<dbReference type="SUPFAM" id="SSF53756">
    <property type="entry name" value="UDP-Glycosyltransferase/glycogen phosphorylase"/>
    <property type="match status" value="1"/>
</dbReference>
<dbReference type="PANTHER" id="PTHR45918">
    <property type="entry name" value="ALPHA-1,3/1,6-MANNOSYLTRANSFERASE ALG2"/>
    <property type="match status" value="1"/>
</dbReference>
<protein>
    <recommendedName>
        <fullName evidence="10">Alpha-1,3/1,6-mannosyltransferase ALG2</fullName>
        <ecNumber evidence="10">2.4.1.132</ecNumber>
        <ecNumber evidence="10">2.4.1.257</ecNumber>
    </recommendedName>
    <alternativeName>
        <fullName evidence="10">GDP-Man:Man(1)GlcNAc(2)-PP-Dol alpha-1,3-mannosyltransferase</fullName>
    </alternativeName>
</protein>
<comment type="function">
    <text evidence="10">Mannosylates Man(2)GlcNAc(2)-dolichol diphosphate and Man(1)GlcNAc(2)-dolichol diphosphate to form Man(3)GlcNAc(2)-dolichol diphosphate.</text>
</comment>
<evidence type="ECO:0000313" key="13">
    <source>
        <dbReference type="EnsemblProtists" id="PYU1_T004027"/>
    </source>
</evidence>
<reference evidence="14" key="1">
    <citation type="journal article" date="2010" name="Genome Biol.">
        <title>Genome sequence of the necrotrophic plant pathogen Pythium ultimum reveals original pathogenicity mechanisms and effector repertoire.</title>
        <authorList>
            <person name="Levesque C.A."/>
            <person name="Brouwer H."/>
            <person name="Cano L."/>
            <person name="Hamilton J.P."/>
            <person name="Holt C."/>
            <person name="Huitema E."/>
            <person name="Raffaele S."/>
            <person name="Robideau G.P."/>
            <person name="Thines M."/>
            <person name="Win J."/>
            <person name="Zerillo M.M."/>
            <person name="Beakes G.W."/>
            <person name="Boore J.L."/>
            <person name="Busam D."/>
            <person name="Dumas B."/>
            <person name="Ferriera S."/>
            <person name="Fuerstenberg S.I."/>
            <person name="Gachon C.M."/>
            <person name="Gaulin E."/>
            <person name="Govers F."/>
            <person name="Grenville-Briggs L."/>
            <person name="Horner N."/>
            <person name="Hostetler J."/>
            <person name="Jiang R.H."/>
            <person name="Johnson J."/>
            <person name="Krajaejun T."/>
            <person name="Lin H."/>
            <person name="Meijer H.J."/>
            <person name="Moore B."/>
            <person name="Morris P."/>
            <person name="Phuntmart V."/>
            <person name="Puiu D."/>
            <person name="Shetty J."/>
            <person name="Stajich J.E."/>
            <person name="Tripathy S."/>
            <person name="Wawra S."/>
            <person name="van West P."/>
            <person name="Whitty B.R."/>
            <person name="Coutinho P.M."/>
            <person name="Henrissat B."/>
            <person name="Martin F."/>
            <person name="Thomas P.D."/>
            <person name="Tyler B.M."/>
            <person name="De Vries R.P."/>
            <person name="Kamoun S."/>
            <person name="Yandell M."/>
            <person name="Tisserat N."/>
            <person name="Buell C.R."/>
        </authorList>
    </citation>
    <scope>NUCLEOTIDE SEQUENCE</scope>
    <source>
        <strain evidence="14">DAOM:BR144</strain>
    </source>
</reference>
<dbReference type="Pfam" id="PF13439">
    <property type="entry name" value="Glyco_transf_4"/>
    <property type="match status" value="1"/>
</dbReference>
<dbReference type="Gene3D" id="3.40.50.2000">
    <property type="entry name" value="Glycogen Phosphorylase B"/>
    <property type="match status" value="2"/>
</dbReference>
<keyword evidence="6 10" id="KW-1133">Transmembrane helix</keyword>
<comment type="similarity">
    <text evidence="10">Belongs to the glycosyltransferase group 1 family.</text>
</comment>
<dbReference type="InterPro" id="IPR001296">
    <property type="entry name" value="Glyco_trans_1"/>
</dbReference>
<dbReference type="VEuPathDB" id="FungiDB:PYU1_G004017"/>
<dbReference type="PANTHER" id="PTHR45918:SF1">
    <property type="entry name" value="ALPHA-1,3_1,6-MANNOSYLTRANSFERASE ALG2"/>
    <property type="match status" value="1"/>
</dbReference>
<name>K3WGD6_GLOUD</name>
<evidence type="ECO:0000313" key="14">
    <source>
        <dbReference type="Proteomes" id="UP000019132"/>
    </source>
</evidence>
<dbReference type="InParanoid" id="K3WGD6"/>
<proteinExistence type="inferred from homology"/>
<evidence type="ECO:0000256" key="9">
    <source>
        <dbReference type="ARBA" id="ARBA00045104"/>
    </source>
</evidence>
<evidence type="ECO:0000256" key="3">
    <source>
        <dbReference type="ARBA" id="ARBA00022679"/>
    </source>
</evidence>
<dbReference type="AlphaFoldDB" id="K3WGD6"/>
<dbReference type="GO" id="GO:0004378">
    <property type="term" value="F:GDP-Man:Man(1)GlcNAc(2)-PP-Dol alpha-1,3-mannosyltransferase activity"/>
    <property type="evidence" value="ECO:0007669"/>
    <property type="project" value="UniProtKB-UniRule"/>
</dbReference>
<dbReference type="HOGENOM" id="CLU_030619_3_0_1"/>
<dbReference type="UniPathway" id="UPA00378"/>
<evidence type="ECO:0000259" key="12">
    <source>
        <dbReference type="Pfam" id="PF13439"/>
    </source>
</evidence>
<evidence type="ECO:0000259" key="11">
    <source>
        <dbReference type="Pfam" id="PF00534"/>
    </source>
</evidence>
<dbReference type="InterPro" id="IPR028098">
    <property type="entry name" value="Glyco_trans_4-like_N"/>
</dbReference>
<dbReference type="EC" id="2.4.1.132" evidence="10"/>
<feature type="transmembrane region" description="Helical" evidence="10">
    <location>
        <begin position="130"/>
        <end position="150"/>
    </location>
</feature>
<accession>K3WGD6</accession>
<comment type="pathway">
    <text evidence="1 10">Protein modification; protein glycosylation.</text>
</comment>
<keyword evidence="5" id="KW-0256">Endoplasmic reticulum</keyword>
<comment type="subcellular location">
    <subcellularLocation>
        <location evidence="10">Endoplasmic reticulum membrane</location>
        <topology evidence="10">Single-pass membrane protein</topology>
    </subcellularLocation>
</comment>
<evidence type="ECO:0000256" key="4">
    <source>
        <dbReference type="ARBA" id="ARBA00022692"/>
    </source>
</evidence>
<feature type="transmembrane region" description="Helical" evidence="10">
    <location>
        <begin position="6"/>
        <end position="34"/>
    </location>
</feature>
<dbReference type="GO" id="GO:0102704">
    <property type="term" value="F:GDP-Man:Man(2)GlcNAc(2)-PP-Dol alpha-1,6-mannosyltransferase activity"/>
    <property type="evidence" value="ECO:0007669"/>
    <property type="project" value="UniProtKB-UniRule"/>
</dbReference>
<sequence length="455" mass="50138">MGFLSILARLVLMAVSAPISMALYMCFAFAVGLVCSTKQKKTKADERKKNDSPAPQLRVGFVHPDFGIGGAENLVVNAMLALQKKNVTVTMFTAHHDVAHCFEETRGDGPLAKCVKVYGDWLPKTIFGKLYAACAWIRVMYVTLVIGFLYSTEIDAFFVDQVSISIPVLRYFGKPVLFYGHYPDKLLSIQSGSLLKRLYRWPLDFLEEISTAASDLVVVNSKFTRSVFEETFPRVKKQELGILYPPVDVSVFETFEASTPRNPTLFVSLNRFERKKNVALAIHALAELKTRVNSDVFASVKLIIAGGYDPNNTENIEHLKELQVEVAKYSLTDHVEFRTSVSDLMKKELLATAQAILYTPSKEHFGIVPVEAMTCGTPVIAVNSGGPLESIVDGETGFLCESSADAFADAMAKVCGASNAAKVAEMGAKGKKRARDLFSLETFADSLYELVNSLF</sequence>
<dbReference type="CDD" id="cd03805">
    <property type="entry name" value="GT4_ALG2-like"/>
    <property type="match status" value="1"/>
</dbReference>
<evidence type="ECO:0000256" key="5">
    <source>
        <dbReference type="ARBA" id="ARBA00022824"/>
    </source>
</evidence>
<dbReference type="Pfam" id="PF00534">
    <property type="entry name" value="Glycos_transf_1"/>
    <property type="match status" value="1"/>
</dbReference>
<keyword evidence="4 10" id="KW-0812">Transmembrane</keyword>
<evidence type="ECO:0000256" key="7">
    <source>
        <dbReference type="ARBA" id="ARBA00023136"/>
    </source>
</evidence>
<feature type="domain" description="Glycosyl transferase family 1" evidence="11">
    <location>
        <begin position="259"/>
        <end position="431"/>
    </location>
</feature>
<comment type="catalytic activity">
    <reaction evidence="8 10">
        <text>a beta-D-Man-(1-&gt;4)-beta-D-GlcNAc-(1-&gt;4)-alpha-D-GlcNAc-diphospho-di-trans,poly-cis-dolichol + GDP-alpha-D-mannose = an alpha-D-Man-(1-&gt;3)-beta-D-Man-(1-&gt;4)-beta-D-GlcNAc-(1-&gt;4)-alpha-D-GlcNAc-diphospho-di-trans,poly-cis-dolichol + GDP + H(+)</text>
        <dbReference type="Rhea" id="RHEA:29515"/>
        <dbReference type="Rhea" id="RHEA-COMP:19511"/>
        <dbReference type="Rhea" id="RHEA-COMP:19513"/>
        <dbReference type="ChEBI" id="CHEBI:15378"/>
        <dbReference type="ChEBI" id="CHEBI:57527"/>
        <dbReference type="ChEBI" id="CHEBI:58189"/>
        <dbReference type="ChEBI" id="CHEBI:58472"/>
        <dbReference type="ChEBI" id="CHEBI:132510"/>
        <dbReference type="EC" id="2.4.1.132"/>
    </reaction>
    <physiologicalReaction direction="left-to-right" evidence="8 10">
        <dbReference type="Rhea" id="RHEA:29516"/>
    </physiologicalReaction>
</comment>
<keyword evidence="2 10" id="KW-0328">Glycosyltransferase</keyword>
<keyword evidence="14" id="KW-1185">Reference proteome</keyword>
<feature type="domain" description="Glycosyltransferase subfamily 4-like N-terminal" evidence="12">
    <location>
        <begin position="68"/>
        <end position="250"/>
    </location>
</feature>
<dbReference type="Proteomes" id="UP000019132">
    <property type="component" value="Unassembled WGS sequence"/>
</dbReference>